<reference evidence="4" key="1">
    <citation type="submission" date="2020-07" db="EMBL/GenBank/DDBJ databases">
        <title>Vallitalea pronyensis genome.</title>
        <authorList>
            <person name="Postec A."/>
        </authorList>
    </citation>
    <scope>NUCLEOTIDE SEQUENCE</scope>
    <source>
        <strain evidence="4">FatNI3</strain>
    </source>
</reference>
<dbReference type="RefSeq" id="WP_212697267.1">
    <property type="nucleotide sequence ID" value="NZ_CP058649.1"/>
</dbReference>
<comment type="pathway">
    <text evidence="1">Cofactor biosynthesis; adenosylcobalamin biosynthesis.</text>
</comment>
<dbReference type="GO" id="GO:0009236">
    <property type="term" value="P:cobalamin biosynthetic process"/>
    <property type="evidence" value="ECO:0007669"/>
    <property type="project" value="UniProtKB-UniPathway"/>
</dbReference>
<keyword evidence="3 4" id="KW-0560">Oxidoreductase</keyword>
<organism evidence="4 5">
    <name type="scientific">Vallitalea pronyensis</name>
    <dbReference type="NCBI Taxonomy" id="1348613"/>
    <lineage>
        <taxon>Bacteria</taxon>
        <taxon>Bacillati</taxon>
        <taxon>Bacillota</taxon>
        <taxon>Clostridia</taxon>
        <taxon>Lachnospirales</taxon>
        <taxon>Vallitaleaceae</taxon>
        <taxon>Vallitalea</taxon>
    </lineage>
</organism>
<dbReference type="UniPathway" id="UPA00148"/>
<evidence type="ECO:0000256" key="3">
    <source>
        <dbReference type="ARBA" id="ARBA00023002"/>
    </source>
</evidence>
<gene>
    <name evidence="4" type="primary">cobK</name>
    <name evidence="4" type="ORF">HZI73_05585</name>
</gene>
<proteinExistence type="predicted"/>
<dbReference type="AlphaFoldDB" id="A0A8J8MHA2"/>
<dbReference type="KEGG" id="vpy:HZI73_05585"/>
<dbReference type="PANTHER" id="PTHR36925">
    <property type="entry name" value="COBALT-PRECORRIN-6A REDUCTASE"/>
    <property type="match status" value="1"/>
</dbReference>
<dbReference type="Proteomes" id="UP000683246">
    <property type="component" value="Chromosome"/>
</dbReference>
<protein>
    <submittedName>
        <fullName evidence="4">Precorrin-6A reductase</fullName>
        <ecNumber evidence="4">1.3.1.54</ecNumber>
    </submittedName>
</protein>
<dbReference type="GO" id="GO:0016994">
    <property type="term" value="F:precorrin-6A reductase activity"/>
    <property type="evidence" value="ECO:0007669"/>
    <property type="project" value="UniProtKB-EC"/>
</dbReference>
<dbReference type="EMBL" id="CP058649">
    <property type="protein sequence ID" value="QUI21797.1"/>
    <property type="molecule type" value="Genomic_DNA"/>
</dbReference>
<dbReference type="PANTHER" id="PTHR36925:SF1">
    <property type="entry name" value="COBALT-PRECORRIN-6A REDUCTASE"/>
    <property type="match status" value="1"/>
</dbReference>
<dbReference type="EC" id="1.3.1.54" evidence="4"/>
<keyword evidence="5" id="KW-1185">Reference proteome</keyword>
<keyword evidence="2" id="KW-0169">Cobalamin biosynthesis</keyword>
<evidence type="ECO:0000313" key="4">
    <source>
        <dbReference type="EMBL" id="QUI21797.1"/>
    </source>
</evidence>
<evidence type="ECO:0000256" key="2">
    <source>
        <dbReference type="ARBA" id="ARBA00022573"/>
    </source>
</evidence>
<dbReference type="Pfam" id="PF02571">
    <property type="entry name" value="CbiJ"/>
    <property type="match status" value="1"/>
</dbReference>
<evidence type="ECO:0000256" key="1">
    <source>
        <dbReference type="ARBA" id="ARBA00004953"/>
    </source>
</evidence>
<dbReference type="NCBIfam" id="TIGR00715">
    <property type="entry name" value="precor6x_red"/>
    <property type="match status" value="1"/>
</dbReference>
<dbReference type="InterPro" id="IPR003723">
    <property type="entry name" value="Precorrin-6x_reduct"/>
</dbReference>
<evidence type="ECO:0000313" key="5">
    <source>
        <dbReference type="Proteomes" id="UP000683246"/>
    </source>
</evidence>
<dbReference type="PROSITE" id="PS51014">
    <property type="entry name" value="COBK_CBIJ"/>
    <property type="match status" value="1"/>
</dbReference>
<name>A0A8J8MHA2_9FIRM</name>
<accession>A0A8J8MHA2</accession>
<sequence length="252" mass="28288">MQILIFAGTRNGRELAVELADKGHGVTVSSMSAHGNGLVPEHGHIKGIYGKMIQEDIEQYMREQHIDVVIDATHPYAVAISRNIIGSTHALGTPMIRYERKSSICKDMGKHVDTYAEACQYLNNHQGQILFSTGVNHIDELVRLLDKKRMVVRILPVETSIQKAYDCGLQDNQIIALNPPYTLEDNLKHIKTYHIQYLVTKDSGHEGGTCMKIEAAKQAGIELIVIDRPKIQYPVCYDEKEKVLAHVYGLNK</sequence>